<sequence length="141" mass="16262">MTSQVPHNLPHDNDQQSIRSWVYQRNNLLVSWYASAGLPVSDNQLQAPPLPSASKLKQQLIDYTSAAHFHLYSKILEQASAQGYDKQQQFQQMYPKLVSLTMEALDYSEQDILNQEKISRIGENIATRFELEDQLLRDLQL</sequence>
<comment type="caution">
    <text evidence="4">The sequence shown here is derived from an EMBL/GenBank/DDBJ whole genome shotgun (WGS) entry which is preliminary data.</text>
</comment>
<evidence type="ECO:0000313" key="5">
    <source>
        <dbReference type="Proteomes" id="UP000244906"/>
    </source>
</evidence>
<gene>
    <name evidence="4" type="ORF">DC094_13690</name>
</gene>
<dbReference type="Gene3D" id="1.20.120.1370">
    <property type="entry name" value="Regulator of RNA polymerase sigma(70) subunit, domain 4"/>
    <property type="match status" value="1"/>
</dbReference>
<evidence type="ECO:0008006" key="6">
    <source>
        <dbReference type="Google" id="ProtNLM"/>
    </source>
</evidence>
<dbReference type="InterPro" id="IPR007448">
    <property type="entry name" value="Sigma70_reg_Rsd_AlgQ"/>
</dbReference>
<dbReference type="Pfam" id="PF04353">
    <property type="entry name" value="Rsd_AlgQ"/>
    <property type="match status" value="1"/>
</dbReference>
<dbReference type="EMBL" id="QDDL01000005">
    <property type="protein sequence ID" value="PVZ68332.1"/>
    <property type="molecule type" value="Genomic_DNA"/>
</dbReference>
<reference evidence="4 5" key="1">
    <citation type="submission" date="2018-04" db="EMBL/GenBank/DDBJ databases">
        <title>Thalassorhabdus spongiae gen. nov., sp. nov., isolated from a marine sponge in South-West Iceland.</title>
        <authorList>
            <person name="Knobloch S."/>
            <person name="Daussin A."/>
            <person name="Johannsson R."/>
            <person name="Marteinsson V.T."/>
        </authorList>
    </citation>
    <scope>NUCLEOTIDE SEQUENCE [LARGE SCALE GENOMIC DNA]</scope>
    <source>
        <strain evidence="4 5">Hp12</strain>
    </source>
</reference>
<name>A0A2V1GSR2_9GAMM</name>
<evidence type="ECO:0000313" key="4">
    <source>
        <dbReference type="EMBL" id="PVZ68332.1"/>
    </source>
</evidence>
<keyword evidence="1 3" id="KW-0805">Transcription regulation</keyword>
<proteinExistence type="inferred from homology"/>
<dbReference type="OrthoDB" id="5567237at2"/>
<organism evidence="4 5">
    <name type="scientific">Pelagibaculum spongiae</name>
    <dbReference type="NCBI Taxonomy" id="2080658"/>
    <lineage>
        <taxon>Bacteria</taxon>
        <taxon>Pseudomonadati</taxon>
        <taxon>Pseudomonadota</taxon>
        <taxon>Gammaproteobacteria</taxon>
        <taxon>Oceanospirillales</taxon>
        <taxon>Pelagibaculum</taxon>
    </lineage>
</organism>
<accession>A0A2V1GSR2</accession>
<keyword evidence="2 3" id="KW-0804">Transcription</keyword>
<evidence type="ECO:0000256" key="2">
    <source>
        <dbReference type="ARBA" id="ARBA00023163"/>
    </source>
</evidence>
<dbReference type="AlphaFoldDB" id="A0A2V1GSR2"/>
<dbReference type="InterPro" id="IPR038309">
    <property type="entry name" value="Rsd/AlgQ_sf"/>
</dbReference>
<dbReference type="Proteomes" id="UP000244906">
    <property type="component" value="Unassembled WGS sequence"/>
</dbReference>
<dbReference type="GO" id="GO:0006355">
    <property type="term" value="P:regulation of DNA-templated transcription"/>
    <property type="evidence" value="ECO:0007669"/>
    <property type="project" value="InterPro"/>
</dbReference>
<keyword evidence="5" id="KW-1185">Reference proteome</keyword>
<evidence type="ECO:0000256" key="3">
    <source>
        <dbReference type="RuleBase" id="RU004409"/>
    </source>
</evidence>
<evidence type="ECO:0000256" key="1">
    <source>
        <dbReference type="ARBA" id="ARBA00023015"/>
    </source>
</evidence>
<protein>
    <recommendedName>
        <fullName evidence="6">Rsd/AlgQ family anti-sigma factor</fullName>
    </recommendedName>
</protein>
<dbReference type="RefSeq" id="WP_116687658.1">
    <property type="nucleotide sequence ID" value="NZ_CAWNYD010000005.1"/>
</dbReference>
<comment type="similarity">
    <text evidence="3">Belongs to the Rsd/AlgQ family.</text>
</comment>